<name>A0A412Z9G0_9FIRM</name>
<evidence type="ECO:0000256" key="2">
    <source>
        <dbReference type="ARBA" id="ARBA00012224"/>
    </source>
</evidence>
<dbReference type="SUPFAM" id="SSF53383">
    <property type="entry name" value="PLP-dependent transferases"/>
    <property type="match status" value="1"/>
</dbReference>
<dbReference type="GO" id="GO:0030170">
    <property type="term" value="F:pyridoxal phosphate binding"/>
    <property type="evidence" value="ECO:0007669"/>
    <property type="project" value="InterPro"/>
</dbReference>
<feature type="domain" description="Aminotransferase class I/classII large" evidence="6">
    <location>
        <begin position="32"/>
        <end position="376"/>
    </location>
</feature>
<evidence type="ECO:0000256" key="5">
    <source>
        <dbReference type="ARBA" id="ARBA00037974"/>
    </source>
</evidence>
<sequence length="393" mass="44569">MPYNFDELTERRGTGSMKWDVPEGELPMWVADMDFETAPEIREALMKRAAHGIFGYTVVPDTWREAVTGWWERRHGFVMEKDWLVFTTGVVPAISSGVRKLTTVGENVLVQTPVYNIFFNSIRNNGRNIIENRLLYDGAGYRIDWEDLEKKLSDPQTTLMILCNPHNPTGMIWTREELGRIGELCAANHVKIMSDEIHCDLTEPGYGYIPFASVSETCAQNSVTCIAPTKAFNLAGLQTAAVMVPNEELRHKMERALNTDEVAEPNAFAIEAAIAAFTKGEGWLDALREYLEENRKTVRKFLNDEIPKMSLVPAHATYLLWLDCRKIIVDASELCRYLRKETGLYLSAGMVYGGNGREFLRMNTACPKERLLDGLERLKQGVKTYEEYAAESC</sequence>
<dbReference type="Gene3D" id="3.90.1150.10">
    <property type="entry name" value="Aspartate Aminotransferase, domain 1"/>
    <property type="match status" value="1"/>
</dbReference>
<dbReference type="NCBIfam" id="TIGR04350">
    <property type="entry name" value="C_S_lyase_PatB"/>
    <property type="match status" value="1"/>
</dbReference>
<keyword evidence="3" id="KW-0663">Pyridoxal phosphate</keyword>
<dbReference type="RefSeq" id="WP_118018397.1">
    <property type="nucleotide sequence ID" value="NZ_CAUHGS010000005.1"/>
</dbReference>
<dbReference type="EC" id="4.4.1.13" evidence="2"/>
<reference evidence="7 8" key="1">
    <citation type="submission" date="2018-08" db="EMBL/GenBank/DDBJ databases">
        <title>A genome reference for cultivated species of the human gut microbiota.</title>
        <authorList>
            <person name="Zou Y."/>
            <person name="Xue W."/>
            <person name="Luo G."/>
        </authorList>
    </citation>
    <scope>NUCLEOTIDE SEQUENCE [LARGE SCALE GENOMIC DNA]</scope>
    <source>
        <strain evidence="7 8">AF14-18</strain>
    </source>
</reference>
<dbReference type="Gene3D" id="3.40.640.10">
    <property type="entry name" value="Type I PLP-dependent aspartate aminotransferase-like (Major domain)"/>
    <property type="match status" value="1"/>
</dbReference>
<dbReference type="InterPro" id="IPR015424">
    <property type="entry name" value="PyrdxlP-dep_Trfase"/>
</dbReference>
<dbReference type="Proteomes" id="UP000284543">
    <property type="component" value="Unassembled WGS sequence"/>
</dbReference>
<keyword evidence="7" id="KW-0808">Transferase</keyword>
<evidence type="ECO:0000259" key="6">
    <source>
        <dbReference type="Pfam" id="PF00155"/>
    </source>
</evidence>
<dbReference type="Pfam" id="PF00155">
    <property type="entry name" value="Aminotran_1_2"/>
    <property type="match status" value="1"/>
</dbReference>
<dbReference type="GO" id="GO:0047804">
    <property type="term" value="F:cysteine-S-conjugate beta-lyase activity"/>
    <property type="evidence" value="ECO:0007669"/>
    <property type="project" value="UniProtKB-EC"/>
</dbReference>
<protein>
    <recommendedName>
        <fullName evidence="2">cysteine-S-conjugate beta-lyase</fullName>
        <ecNumber evidence="2">4.4.1.13</ecNumber>
    </recommendedName>
</protein>
<dbReference type="InterPro" id="IPR027619">
    <property type="entry name" value="C-S_lyase_PatB-like"/>
</dbReference>
<keyword evidence="4" id="KW-0456">Lyase</keyword>
<evidence type="ECO:0000313" key="7">
    <source>
        <dbReference type="EMBL" id="RGV76742.1"/>
    </source>
</evidence>
<evidence type="ECO:0000256" key="4">
    <source>
        <dbReference type="ARBA" id="ARBA00023239"/>
    </source>
</evidence>
<evidence type="ECO:0000256" key="3">
    <source>
        <dbReference type="ARBA" id="ARBA00022898"/>
    </source>
</evidence>
<gene>
    <name evidence="7" type="ORF">DWW02_09260</name>
</gene>
<dbReference type="AlphaFoldDB" id="A0A412Z9G0"/>
<keyword evidence="7" id="KW-0032">Aminotransferase</keyword>
<dbReference type="PANTHER" id="PTHR43525:SF1">
    <property type="entry name" value="PROTEIN MALY"/>
    <property type="match status" value="1"/>
</dbReference>
<evidence type="ECO:0000256" key="1">
    <source>
        <dbReference type="ARBA" id="ARBA00001933"/>
    </source>
</evidence>
<dbReference type="InterPro" id="IPR015422">
    <property type="entry name" value="PyrdxlP-dep_Trfase_small"/>
</dbReference>
<comment type="cofactor">
    <cofactor evidence="1">
        <name>pyridoxal 5'-phosphate</name>
        <dbReference type="ChEBI" id="CHEBI:597326"/>
    </cofactor>
</comment>
<accession>A0A412Z9G0</accession>
<dbReference type="PANTHER" id="PTHR43525">
    <property type="entry name" value="PROTEIN MALY"/>
    <property type="match status" value="1"/>
</dbReference>
<dbReference type="EMBL" id="QRZM01000003">
    <property type="protein sequence ID" value="RGV76742.1"/>
    <property type="molecule type" value="Genomic_DNA"/>
</dbReference>
<comment type="similarity">
    <text evidence="5">Belongs to the class-II pyridoxal-phosphate-dependent aminotransferase family. MalY/PatB cystathionine beta-lyase subfamily.</text>
</comment>
<evidence type="ECO:0000313" key="8">
    <source>
        <dbReference type="Proteomes" id="UP000284543"/>
    </source>
</evidence>
<dbReference type="GO" id="GO:0008483">
    <property type="term" value="F:transaminase activity"/>
    <property type="evidence" value="ECO:0007669"/>
    <property type="project" value="UniProtKB-KW"/>
</dbReference>
<dbReference type="InterPro" id="IPR004839">
    <property type="entry name" value="Aminotransferase_I/II_large"/>
</dbReference>
<dbReference type="InterPro" id="IPR015421">
    <property type="entry name" value="PyrdxlP-dep_Trfase_major"/>
</dbReference>
<dbReference type="CDD" id="cd00609">
    <property type="entry name" value="AAT_like"/>
    <property type="match status" value="1"/>
</dbReference>
<proteinExistence type="inferred from homology"/>
<comment type="caution">
    <text evidence="7">The sequence shown here is derived from an EMBL/GenBank/DDBJ whole genome shotgun (WGS) entry which is preliminary data.</text>
</comment>
<organism evidence="7 8">
    <name type="scientific">Enterocloster bolteae</name>
    <dbReference type="NCBI Taxonomy" id="208479"/>
    <lineage>
        <taxon>Bacteria</taxon>
        <taxon>Bacillati</taxon>
        <taxon>Bacillota</taxon>
        <taxon>Clostridia</taxon>
        <taxon>Lachnospirales</taxon>
        <taxon>Lachnospiraceae</taxon>
        <taxon>Enterocloster</taxon>
    </lineage>
</organism>
<dbReference type="InterPro" id="IPR051798">
    <property type="entry name" value="Class-II_PLP-Dep_Aminotrans"/>
</dbReference>